<evidence type="ECO:0000256" key="7">
    <source>
        <dbReference type="ARBA" id="ARBA00023136"/>
    </source>
</evidence>
<evidence type="ECO:0000259" key="14">
    <source>
        <dbReference type="Pfam" id="PF07715"/>
    </source>
</evidence>
<dbReference type="Gene3D" id="2.40.170.20">
    <property type="entry name" value="TonB-dependent receptor, beta-barrel domain"/>
    <property type="match status" value="1"/>
</dbReference>
<evidence type="ECO:0000256" key="8">
    <source>
        <dbReference type="ARBA" id="ARBA00023170"/>
    </source>
</evidence>
<evidence type="ECO:0000259" key="13">
    <source>
        <dbReference type="Pfam" id="PF00593"/>
    </source>
</evidence>
<evidence type="ECO:0000256" key="10">
    <source>
        <dbReference type="PROSITE-ProRule" id="PRU01360"/>
    </source>
</evidence>
<dbReference type="SUPFAM" id="SSF56935">
    <property type="entry name" value="Porins"/>
    <property type="match status" value="1"/>
</dbReference>
<accession>A0ABR9BED4</accession>
<evidence type="ECO:0000256" key="9">
    <source>
        <dbReference type="ARBA" id="ARBA00023237"/>
    </source>
</evidence>
<keyword evidence="16" id="KW-1185">Reference proteome</keyword>
<evidence type="ECO:0000256" key="12">
    <source>
        <dbReference type="SAM" id="SignalP"/>
    </source>
</evidence>
<dbReference type="InterPro" id="IPR000531">
    <property type="entry name" value="Beta-barrel_TonB"/>
</dbReference>
<feature type="signal peptide" evidence="12">
    <location>
        <begin position="1"/>
        <end position="21"/>
    </location>
</feature>
<dbReference type="PANTHER" id="PTHR30069:SF27">
    <property type="entry name" value="BLL4766 PROTEIN"/>
    <property type="match status" value="1"/>
</dbReference>
<feature type="domain" description="TonB-dependent receptor-like beta-barrel" evidence="13">
    <location>
        <begin position="260"/>
        <end position="659"/>
    </location>
</feature>
<evidence type="ECO:0000313" key="16">
    <source>
        <dbReference type="Proteomes" id="UP000603602"/>
    </source>
</evidence>
<dbReference type="Gene3D" id="2.170.130.10">
    <property type="entry name" value="TonB-dependent receptor, plug domain"/>
    <property type="match status" value="1"/>
</dbReference>
<proteinExistence type="inferred from homology"/>
<organism evidence="15 16">
    <name type="scientific">Thauera sedimentorum</name>
    <dbReference type="NCBI Taxonomy" id="2767595"/>
    <lineage>
        <taxon>Bacteria</taxon>
        <taxon>Pseudomonadati</taxon>
        <taxon>Pseudomonadota</taxon>
        <taxon>Betaproteobacteria</taxon>
        <taxon>Rhodocyclales</taxon>
        <taxon>Zoogloeaceae</taxon>
        <taxon>Thauera</taxon>
    </lineage>
</organism>
<keyword evidence="8 15" id="KW-0675">Receptor</keyword>
<dbReference type="InterPro" id="IPR012910">
    <property type="entry name" value="Plug_dom"/>
</dbReference>
<evidence type="ECO:0000256" key="3">
    <source>
        <dbReference type="ARBA" id="ARBA00022448"/>
    </source>
</evidence>
<evidence type="ECO:0000256" key="4">
    <source>
        <dbReference type="ARBA" id="ARBA00022452"/>
    </source>
</evidence>
<keyword evidence="3 10" id="KW-0813">Transport</keyword>
<protein>
    <submittedName>
        <fullName evidence="15">TonB-dependent receptor</fullName>
    </submittedName>
</protein>
<keyword evidence="7 10" id="KW-0472">Membrane</keyword>
<sequence length="695" mass="78049">MSRQHLLGTLCGLGLTAVAAASDGVHHAGDEAFFFEALPVVLTVSRLPQPLQDTPGAVTVIDAEQIAATGYRDLARLLRLVPGMQVGQERGNDQWVTYHGLGSDYPNQMQVLIDGRSVYSPYYFGGADWGALPIAIEDIERIEVVRGSDSAAYGSNAFLGVVNIITRHTAAEAGSSAHVNLGSNGIADAGGRLVMQDGPLGLRLSVHRQHDHGMPGTHDGRDIRVLNLRGDLRLGEHDELTLSAGLSEGERDMGYPDVLFDSSGTRTARHLDRSLHLRWRHSPGPDEEWSLAYYHNRERTRDEWFVDSSRNIDAITDPAARAYLLDAKRIPVNNNRNSRRDNLELQHRFRASDSMQVLWGAEWRRDWLDAPFLFYGKSAQSQHEWRLFTNLEWRLAPAWLLNAGAMAERIDEDRVRLAPRLFLNWQAGGTQTWRAGWSRAWRQPTLFEREADVRIVHKGEVLNYRFRPNPDIKPQRIDAFEIGFLDVLQDGAGLFDLRIFHERIQDLVLRSAVTQTDPLSVDGLPVANPPVVQQVLGSSRWQNHPHEVQLNGLEYQLRFRPWTDGELIFNHTLIHVSSGERAVRDSVAPYTAGLTWLQRFGAWQGSLSVLRMGPIEAGSGYVQGFRYQVPAYTTLDLSVARSLRVGNTPVELRLSGINLLGRHQELVHRPLQFARGDRPATEVGRQIHLSLRASF</sequence>
<comment type="similarity">
    <text evidence="2 10 11">Belongs to the TonB-dependent receptor family.</text>
</comment>
<dbReference type="InterPro" id="IPR036942">
    <property type="entry name" value="Beta-barrel_TonB_sf"/>
</dbReference>
<evidence type="ECO:0000256" key="6">
    <source>
        <dbReference type="ARBA" id="ARBA00023077"/>
    </source>
</evidence>
<feature type="domain" description="TonB-dependent receptor plug" evidence="14">
    <location>
        <begin position="51"/>
        <end position="161"/>
    </location>
</feature>
<dbReference type="Pfam" id="PF00593">
    <property type="entry name" value="TonB_dep_Rec_b-barrel"/>
    <property type="match status" value="1"/>
</dbReference>
<keyword evidence="12" id="KW-0732">Signal</keyword>
<evidence type="ECO:0000256" key="2">
    <source>
        <dbReference type="ARBA" id="ARBA00009810"/>
    </source>
</evidence>
<dbReference type="PANTHER" id="PTHR30069">
    <property type="entry name" value="TONB-DEPENDENT OUTER MEMBRANE RECEPTOR"/>
    <property type="match status" value="1"/>
</dbReference>
<keyword evidence="6 11" id="KW-0798">TonB box</keyword>
<evidence type="ECO:0000256" key="11">
    <source>
        <dbReference type="RuleBase" id="RU003357"/>
    </source>
</evidence>
<dbReference type="Proteomes" id="UP000603602">
    <property type="component" value="Unassembled WGS sequence"/>
</dbReference>
<dbReference type="InterPro" id="IPR037066">
    <property type="entry name" value="Plug_dom_sf"/>
</dbReference>
<dbReference type="Pfam" id="PF07715">
    <property type="entry name" value="Plug"/>
    <property type="match status" value="1"/>
</dbReference>
<dbReference type="EMBL" id="JACYTO010000002">
    <property type="protein sequence ID" value="MBD8503797.1"/>
    <property type="molecule type" value="Genomic_DNA"/>
</dbReference>
<dbReference type="InterPro" id="IPR039426">
    <property type="entry name" value="TonB-dep_rcpt-like"/>
</dbReference>
<reference evidence="16" key="1">
    <citation type="submission" date="2023-07" db="EMBL/GenBank/DDBJ databases">
        <title>Thauera sp. CAU 1555 isolated from sand of Yaerae Beach.</title>
        <authorList>
            <person name="Kim W."/>
        </authorList>
    </citation>
    <scope>NUCLEOTIDE SEQUENCE [LARGE SCALE GENOMIC DNA]</scope>
    <source>
        <strain evidence="16">CAU 1555</strain>
    </source>
</reference>
<evidence type="ECO:0000256" key="1">
    <source>
        <dbReference type="ARBA" id="ARBA00004571"/>
    </source>
</evidence>
<name>A0ABR9BED4_9RHOO</name>
<feature type="chain" id="PRO_5047249429" evidence="12">
    <location>
        <begin position="22"/>
        <end position="695"/>
    </location>
</feature>
<comment type="subcellular location">
    <subcellularLocation>
        <location evidence="1 10">Cell outer membrane</location>
        <topology evidence="1 10">Multi-pass membrane protein</topology>
    </subcellularLocation>
</comment>
<gene>
    <name evidence="15" type="ORF">IFO67_12955</name>
</gene>
<keyword evidence="5 10" id="KW-0812">Transmembrane</keyword>
<dbReference type="PROSITE" id="PS52016">
    <property type="entry name" value="TONB_DEPENDENT_REC_3"/>
    <property type="match status" value="1"/>
</dbReference>
<evidence type="ECO:0000256" key="5">
    <source>
        <dbReference type="ARBA" id="ARBA00022692"/>
    </source>
</evidence>
<keyword evidence="9 10" id="KW-0998">Cell outer membrane</keyword>
<keyword evidence="4 10" id="KW-1134">Transmembrane beta strand</keyword>
<evidence type="ECO:0000313" key="15">
    <source>
        <dbReference type="EMBL" id="MBD8503797.1"/>
    </source>
</evidence>
<comment type="caution">
    <text evidence="15">The sequence shown here is derived from an EMBL/GenBank/DDBJ whole genome shotgun (WGS) entry which is preliminary data.</text>
</comment>